<protein>
    <submittedName>
        <fullName evidence="3">Uncharacterized protein</fullName>
    </submittedName>
</protein>
<evidence type="ECO:0000313" key="4">
    <source>
        <dbReference type="Proteomes" id="UP000181917"/>
    </source>
</evidence>
<proteinExistence type="predicted"/>
<sequence>MNQQRPGSAPDADLLADMGDYPELHTLLAELRDLGQGPAPEPSPELAAFFKPKVVPLRRKRRGAVIGVVVAASMSLGVGAVAANEEVRENLYAAVDTAVELVQPDELEASNQANDGGASDNALPALPPVVAMPGGADIPAGAGQRVERPGGPVKAAVKEHGSQGDKEPGTQRGKSSSAAAPAQDPAGPTAAGQGQASEKAKANDKAHGAPKANKPDSKPHLPADEVVRNAAPKAAPHAGKAQQPAKRLVRRAVEGAPLVNKGQDNRAPGQAEDKGSGAAEKQSGPVEKIVEKGVDPAVERLGRTLGNVVDRD</sequence>
<feature type="compositionally biased region" description="Low complexity" evidence="1">
    <location>
        <begin position="230"/>
        <end position="246"/>
    </location>
</feature>
<evidence type="ECO:0000256" key="1">
    <source>
        <dbReference type="SAM" id="MobiDB-lite"/>
    </source>
</evidence>
<gene>
    <name evidence="3" type="ORF">SAMN04489742_1805</name>
</gene>
<feature type="region of interest" description="Disordered" evidence="1">
    <location>
        <begin position="105"/>
        <end position="295"/>
    </location>
</feature>
<feature type="compositionally biased region" description="Low complexity" evidence="1">
    <location>
        <begin position="122"/>
        <end position="136"/>
    </location>
</feature>
<feature type="compositionally biased region" description="Low complexity" evidence="1">
    <location>
        <begin position="175"/>
        <end position="196"/>
    </location>
</feature>
<name>A0A1H1CAM8_9MICC</name>
<accession>A0A1H1CAM8</accession>
<reference evidence="3 4" key="1">
    <citation type="submission" date="2016-10" db="EMBL/GenBank/DDBJ databases">
        <authorList>
            <person name="de Groot N.N."/>
        </authorList>
    </citation>
    <scope>NUCLEOTIDE SEQUENCE [LARGE SCALE GENOMIC DNA]</scope>
    <source>
        <strain evidence="3 4">DSM 20117</strain>
    </source>
</reference>
<feature type="transmembrane region" description="Helical" evidence="2">
    <location>
        <begin position="63"/>
        <end position="83"/>
    </location>
</feature>
<evidence type="ECO:0000256" key="2">
    <source>
        <dbReference type="SAM" id="Phobius"/>
    </source>
</evidence>
<keyword evidence="2" id="KW-0472">Membrane</keyword>
<dbReference type="AlphaFoldDB" id="A0A1H1CAM8"/>
<dbReference type="Proteomes" id="UP000181917">
    <property type="component" value="Unassembled WGS sequence"/>
</dbReference>
<keyword evidence="2" id="KW-0812">Transmembrane</keyword>
<evidence type="ECO:0000313" key="3">
    <source>
        <dbReference type="EMBL" id="SDQ60706.1"/>
    </source>
</evidence>
<feature type="compositionally biased region" description="Basic and acidic residues" evidence="1">
    <location>
        <begin position="156"/>
        <end position="169"/>
    </location>
</feature>
<dbReference type="KEGG" id="acry:AC20117_08345"/>
<feature type="compositionally biased region" description="Basic and acidic residues" evidence="1">
    <location>
        <begin position="198"/>
        <end position="227"/>
    </location>
</feature>
<dbReference type="OrthoDB" id="9964438at2"/>
<dbReference type="STRING" id="37928.SAMN04489742_1805"/>
<dbReference type="EMBL" id="FNKH01000002">
    <property type="protein sequence ID" value="SDQ60706.1"/>
    <property type="molecule type" value="Genomic_DNA"/>
</dbReference>
<keyword evidence="4" id="KW-1185">Reference proteome</keyword>
<organism evidence="3 4">
    <name type="scientific">Crystallibacter crystallopoietes</name>
    <dbReference type="NCBI Taxonomy" id="37928"/>
    <lineage>
        <taxon>Bacteria</taxon>
        <taxon>Bacillati</taxon>
        <taxon>Actinomycetota</taxon>
        <taxon>Actinomycetes</taxon>
        <taxon>Micrococcales</taxon>
        <taxon>Micrococcaceae</taxon>
        <taxon>Crystallibacter</taxon>
    </lineage>
</organism>
<dbReference type="RefSeq" id="WP_074700124.1">
    <property type="nucleotide sequence ID" value="NZ_CP018863.1"/>
</dbReference>
<keyword evidence="2" id="KW-1133">Transmembrane helix</keyword>